<evidence type="ECO:0000256" key="2">
    <source>
        <dbReference type="ARBA" id="ARBA00023125"/>
    </source>
</evidence>
<dbReference type="SUPFAM" id="SSF48008">
    <property type="entry name" value="GntR ligand-binding domain-like"/>
    <property type="match status" value="1"/>
</dbReference>
<comment type="caution">
    <text evidence="5">The sequence shown here is derived from an EMBL/GenBank/DDBJ whole genome shotgun (WGS) entry which is preliminary data.</text>
</comment>
<evidence type="ECO:0000256" key="3">
    <source>
        <dbReference type="ARBA" id="ARBA00023163"/>
    </source>
</evidence>
<dbReference type="SMART" id="SM00895">
    <property type="entry name" value="FCD"/>
    <property type="match status" value="1"/>
</dbReference>
<sequence length="249" mass="27160">MEFQTIGRQSAHEAIVEQIERAVDDGRLRPGDRLPSERRLMEQFGVSRPTVREAMRVLQATGVVAAHPGDPRGPEILAYSPAVFEKSLTRLAGVDTMSRVEILQFRIVIEANGSLLAAHNRTDDDLRDIRAAHRELRAAADRADGGFGAAADSFQAAIRRASHNQLVAVTGGVLAGVVRTLIDRRLADEPDVRRRLRASEGYATAVLDAIADRDGRAAAREVTLGIRAYYAGHLDPAERNQLALLAEET</sequence>
<evidence type="ECO:0000256" key="1">
    <source>
        <dbReference type="ARBA" id="ARBA00023015"/>
    </source>
</evidence>
<dbReference type="SMART" id="SM00345">
    <property type="entry name" value="HTH_GNTR"/>
    <property type="match status" value="1"/>
</dbReference>
<dbReference type="InterPro" id="IPR008920">
    <property type="entry name" value="TF_FadR/GntR_C"/>
</dbReference>
<accession>A0ABN1Y4G3</accession>
<reference evidence="5 6" key="1">
    <citation type="journal article" date="2019" name="Int. J. Syst. Evol. Microbiol.">
        <title>The Global Catalogue of Microorganisms (GCM) 10K type strain sequencing project: providing services to taxonomists for standard genome sequencing and annotation.</title>
        <authorList>
            <consortium name="The Broad Institute Genomics Platform"/>
            <consortium name="The Broad Institute Genome Sequencing Center for Infectious Disease"/>
            <person name="Wu L."/>
            <person name="Ma J."/>
        </authorList>
    </citation>
    <scope>NUCLEOTIDE SEQUENCE [LARGE SCALE GENOMIC DNA]</scope>
    <source>
        <strain evidence="5 6">JCM 11896</strain>
    </source>
</reference>
<dbReference type="CDD" id="cd07377">
    <property type="entry name" value="WHTH_GntR"/>
    <property type="match status" value="1"/>
</dbReference>
<keyword evidence="1" id="KW-0805">Transcription regulation</keyword>
<proteinExistence type="predicted"/>
<evidence type="ECO:0000313" key="6">
    <source>
        <dbReference type="Proteomes" id="UP001501414"/>
    </source>
</evidence>
<dbReference type="Pfam" id="PF07729">
    <property type="entry name" value="FCD"/>
    <property type="match status" value="1"/>
</dbReference>
<keyword evidence="3" id="KW-0804">Transcription</keyword>
<protein>
    <submittedName>
        <fullName evidence="5">FadR/GntR family transcriptional regulator</fullName>
    </submittedName>
</protein>
<dbReference type="Gene3D" id="1.10.10.10">
    <property type="entry name" value="Winged helix-like DNA-binding domain superfamily/Winged helix DNA-binding domain"/>
    <property type="match status" value="1"/>
</dbReference>
<dbReference type="PANTHER" id="PTHR43537:SF5">
    <property type="entry name" value="UXU OPERON TRANSCRIPTIONAL REGULATOR"/>
    <property type="match status" value="1"/>
</dbReference>
<dbReference type="Proteomes" id="UP001501414">
    <property type="component" value="Unassembled WGS sequence"/>
</dbReference>
<dbReference type="EMBL" id="BAAAJK010000032">
    <property type="protein sequence ID" value="GAA1395944.1"/>
    <property type="molecule type" value="Genomic_DNA"/>
</dbReference>
<dbReference type="PRINTS" id="PR00035">
    <property type="entry name" value="HTHGNTR"/>
</dbReference>
<dbReference type="RefSeq" id="WP_344025999.1">
    <property type="nucleotide sequence ID" value="NZ_BAAAJK010000032.1"/>
</dbReference>
<dbReference type="InterPro" id="IPR036390">
    <property type="entry name" value="WH_DNA-bd_sf"/>
</dbReference>
<evidence type="ECO:0000313" key="5">
    <source>
        <dbReference type="EMBL" id="GAA1395944.1"/>
    </source>
</evidence>
<dbReference type="Pfam" id="PF00392">
    <property type="entry name" value="GntR"/>
    <property type="match status" value="1"/>
</dbReference>
<keyword evidence="2" id="KW-0238">DNA-binding</keyword>
<dbReference type="PROSITE" id="PS50949">
    <property type="entry name" value="HTH_GNTR"/>
    <property type="match status" value="1"/>
</dbReference>
<keyword evidence="6" id="KW-1185">Reference proteome</keyword>
<dbReference type="Gene3D" id="1.20.120.530">
    <property type="entry name" value="GntR ligand-binding domain-like"/>
    <property type="match status" value="1"/>
</dbReference>
<dbReference type="InterPro" id="IPR036388">
    <property type="entry name" value="WH-like_DNA-bd_sf"/>
</dbReference>
<evidence type="ECO:0000259" key="4">
    <source>
        <dbReference type="PROSITE" id="PS50949"/>
    </source>
</evidence>
<gene>
    <name evidence="5" type="ORF">GCM10009613_46400</name>
</gene>
<dbReference type="SUPFAM" id="SSF46785">
    <property type="entry name" value="Winged helix' DNA-binding domain"/>
    <property type="match status" value="1"/>
</dbReference>
<organism evidence="5 6">
    <name type="scientific">Pseudonocardia kongjuensis</name>
    <dbReference type="NCBI Taxonomy" id="102227"/>
    <lineage>
        <taxon>Bacteria</taxon>
        <taxon>Bacillati</taxon>
        <taxon>Actinomycetota</taxon>
        <taxon>Actinomycetes</taxon>
        <taxon>Pseudonocardiales</taxon>
        <taxon>Pseudonocardiaceae</taxon>
        <taxon>Pseudonocardia</taxon>
    </lineage>
</organism>
<name>A0ABN1Y4G3_9PSEU</name>
<feature type="domain" description="HTH gntR-type" evidence="4">
    <location>
        <begin position="9"/>
        <end position="79"/>
    </location>
</feature>
<dbReference type="InterPro" id="IPR011711">
    <property type="entry name" value="GntR_C"/>
</dbReference>
<dbReference type="InterPro" id="IPR000524">
    <property type="entry name" value="Tscrpt_reg_HTH_GntR"/>
</dbReference>
<dbReference type="PANTHER" id="PTHR43537">
    <property type="entry name" value="TRANSCRIPTIONAL REGULATOR, GNTR FAMILY"/>
    <property type="match status" value="1"/>
</dbReference>